<feature type="compositionally biased region" description="Basic residues" evidence="1">
    <location>
        <begin position="75"/>
        <end position="84"/>
    </location>
</feature>
<proteinExistence type="predicted"/>
<feature type="compositionally biased region" description="Polar residues" evidence="1">
    <location>
        <begin position="38"/>
        <end position="48"/>
    </location>
</feature>
<evidence type="ECO:0000313" key="2">
    <source>
        <dbReference type="EMBL" id="CAE4636938.1"/>
    </source>
</evidence>
<accession>A0A6V2KL01</accession>
<reference evidence="2" key="1">
    <citation type="submission" date="2021-01" db="EMBL/GenBank/DDBJ databases">
        <authorList>
            <person name="Corre E."/>
            <person name="Pelletier E."/>
            <person name="Niang G."/>
            <person name="Scheremetjew M."/>
            <person name="Finn R."/>
            <person name="Kale V."/>
            <person name="Holt S."/>
            <person name="Cochrane G."/>
            <person name="Meng A."/>
            <person name="Brown T."/>
            <person name="Cohen L."/>
        </authorList>
    </citation>
    <scope>NUCLEOTIDE SEQUENCE</scope>
    <source>
        <strain evidence="2">GSO104</strain>
    </source>
</reference>
<evidence type="ECO:0000313" key="3">
    <source>
        <dbReference type="EMBL" id="CAE4636946.1"/>
    </source>
</evidence>
<evidence type="ECO:0000256" key="1">
    <source>
        <dbReference type="SAM" id="MobiDB-lite"/>
    </source>
</evidence>
<dbReference type="EMBL" id="HBNS01039185">
    <property type="protein sequence ID" value="CAE4636938.1"/>
    <property type="molecule type" value="Transcribed_RNA"/>
</dbReference>
<feature type="region of interest" description="Disordered" evidence="1">
    <location>
        <begin position="38"/>
        <end position="95"/>
    </location>
</feature>
<name>A0A6V2KL01_9STRA</name>
<organism evidence="2">
    <name type="scientific">Ditylum brightwellii</name>
    <dbReference type="NCBI Taxonomy" id="49249"/>
    <lineage>
        <taxon>Eukaryota</taxon>
        <taxon>Sar</taxon>
        <taxon>Stramenopiles</taxon>
        <taxon>Ochrophyta</taxon>
        <taxon>Bacillariophyta</taxon>
        <taxon>Mediophyceae</taxon>
        <taxon>Lithodesmiophycidae</taxon>
        <taxon>Lithodesmiales</taxon>
        <taxon>Lithodesmiaceae</taxon>
        <taxon>Ditylum</taxon>
    </lineage>
</organism>
<dbReference type="EMBL" id="HBNS01039192">
    <property type="protein sequence ID" value="CAE4636946.1"/>
    <property type="molecule type" value="Transcribed_RNA"/>
</dbReference>
<gene>
    <name evidence="2" type="ORF">DBRI00130_LOCUS30554</name>
    <name evidence="3" type="ORF">DBRI00130_LOCUS30560</name>
</gene>
<sequence length="231" mass="26524">MLSVRSLLVQERSKSKTNATRNAVANNMFVPLPVFSSNNQGERSQMMQKENDESGTVPLPFPTNTGKVYKIPRDNRKRKSTRLPKHNDIPPARSLLGHKRSKSEIDAARNALAMPVFSSNIQRERSKDEIFYDNLQARNRVLLPAENPYQNIALDNDARKLTYEQNMAFPPNSISHHHLPSFYGPPVPMVPHSMQYPTTRPAMSTFDLQQQLDFHCTHIQNLLHQMNYRAF</sequence>
<protein>
    <submittedName>
        <fullName evidence="2">Uncharacterized protein</fullName>
    </submittedName>
</protein>
<dbReference type="AlphaFoldDB" id="A0A6V2KL01"/>